<sequence length="563" mass="62884">MLTYGITTQALRSLKSQRLQRPLCEWARTCIAEERSHRTHSTEAKYGFRGRRDNWKWGAMVAGAAIGFGSVVIYGVQKRRMPQADSSKSPAHVFPQYTRADVKQHASLADRVWVTYAGEVFDITEFVELHPGGNRIMLAAGGALEPFWALYGVHKSEHVIEILQEYKVGELRPEEKKEEDSTDPYSKDPPRHPVYKINSLKPFNAEPPTGILTESYITPNDFFFKRNHLPVPDINPDQYKLVIEAPAATKGEKPLQLTLNDLKTKFPQHEITATLQCAGNRRSEMNAVKQVKGLDWGTAAISTARWAGVRLRDVLQHAGYTENTPNANHVQFEGLDCDITGTSYGASITFAHAMRKENDVLLAYEMNGQEIPRDHGFPLRVIVPGIVGARNVKWLGRIVVSEEESRSHWQQNDYKGFSPSVDWDTVDFTTSPAIQDLPIQSAITEPHPGQEVVPNSEGNLTLKGYAWSGGGREVVRVDVSLDGGKTWQVAELTGEKQKAGQAWAWKIWQLSVPMPSEAKELTILCKAVDSSYNVQPDTVAPIWNLRGVLSNAWHRVQVTVGAN</sequence>
<comment type="subunit">
    <text evidence="6">Homodimer.</text>
</comment>
<feature type="transmembrane region" description="Helical" evidence="20">
    <location>
        <begin position="57"/>
        <end position="76"/>
    </location>
</feature>
<evidence type="ECO:0000256" key="5">
    <source>
        <dbReference type="ARBA" id="ARBA00004971"/>
    </source>
</evidence>
<dbReference type="SMART" id="SM01117">
    <property type="entry name" value="Cyt-b5"/>
    <property type="match status" value="1"/>
</dbReference>
<comment type="function">
    <text evidence="16">Catalyzes the oxidation of sulfite to sulfate, the terminal reaction in the oxidative degradation of sulfur-containing amino acids.</text>
</comment>
<evidence type="ECO:0000256" key="1">
    <source>
        <dbReference type="ARBA" id="ARBA00001924"/>
    </source>
</evidence>
<reference evidence="22" key="2">
    <citation type="submission" date="2025-09" db="UniProtKB">
        <authorList>
            <consortium name="Ensembl"/>
        </authorList>
    </citation>
    <scope>IDENTIFICATION</scope>
</reference>
<dbReference type="Ensembl" id="ENSLLET00000015501.1">
    <property type="protein sequence ID" value="ENSLLEP00000014933.1"/>
    <property type="gene ID" value="ENSLLEG00000009492.1"/>
</dbReference>
<dbReference type="FunFam" id="3.10.120.10:FF:000007">
    <property type="entry name" value="Sulfite oxidase, mitochondrial"/>
    <property type="match status" value="1"/>
</dbReference>
<dbReference type="InterPro" id="IPR008335">
    <property type="entry name" value="Mopterin_OxRdtase_euk"/>
</dbReference>
<evidence type="ECO:0000256" key="19">
    <source>
        <dbReference type="SAM" id="MobiDB-lite"/>
    </source>
</evidence>
<dbReference type="Gene3D" id="3.10.120.10">
    <property type="entry name" value="Cytochrome b5-like heme/steroid binding domain"/>
    <property type="match status" value="1"/>
</dbReference>
<evidence type="ECO:0000256" key="3">
    <source>
        <dbReference type="ARBA" id="ARBA00004569"/>
    </source>
</evidence>
<dbReference type="SUPFAM" id="SSF81296">
    <property type="entry name" value="E set domains"/>
    <property type="match status" value="1"/>
</dbReference>
<dbReference type="InterPro" id="IPR036400">
    <property type="entry name" value="Cyt_B5-like_heme/steroid_sf"/>
</dbReference>
<evidence type="ECO:0000256" key="12">
    <source>
        <dbReference type="ARBA" id="ARBA00022946"/>
    </source>
</evidence>
<evidence type="ECO:0000313" key="23">
    <source>
        <dbReference type="Proteomes" id="UP000694569"/>
    </source>
</evidence>
<dbReference type="PRINTS" id="PR00407">
    <property type="entry name" value="EUMOPTERIN"/>
</dbReference>
<keyword evidence="20" id="KW-0472">Membrane</keyword>
<evidence type="ECO:0000256" key="2">
    <source>
        <dbReference type="ARBA" id="ARBA00001970"/>
    </source>
</evidence>
<dbReference type="FunFam" id="3.90.420.10:FF:000002">
    <property type="entry name" value="sulfite oxidase, mitochondrial"/>
    <property type="match status" value="1"/>
</dbReference>
<dbReference type="PROSITE" id="PS50255">
    <property type="entry name" value="CYTOCHROME_B5_2"/>
    <property type="match status" value="1"/>
</dbReference>
<evidence type="ECO:0000256" key="4">
    <source>
        <dbReference type="ARBA" id="ARBA00004678"/>
    </source>
</evidence>
<dbReference type="GO" id="GO:0005758">
    <property type="term" value="C:mitochondrial intermembrane space"/>
    <property type="evidence" value="ECO:0007669"/>
    <property type="project" value="UniProtKB-SubCell"/>
</dbReference>
<dbReference type="FunFam" id="2.60.40.650:FF:000003">
    <property type="entry name" value="Sulfite oxidase, mitochondrial"/>
    <property type="match status" value="1"/>
</dbReference>
<reference evidence="22" key="1">
    <citation type="submission" date="2025-08" db="UniProtKB">
        <authorList>
            <consortium name="Ensembl"/>
        </authorList>
    </citation>
    <scope>IDENTIFICATION</scope>
</reference>
<dbReference type="PANTHER" id="PTHR19372">
    <property type="entry name" value="SULFITE REDUCTASE"/>
    <property type="match status" value="1"/>
</dbReference>
<evidence type="ECO:0000256" key="15">
    <source>
        <dbReference type="ARBA" id="ARBA00023128"/>
    </source>
</evidence>
<keyword evidence="20" id="KW-1133">Transmembrane helix</keyword>
<dbReference type="Pfam" id="PF03404">
    <property type="entry name" value="Mo-co_dimer"/>
    <property type="match status" value="1"/>
</dbReference>
<keyword evidence="11" id="KW-0479">Metal-binding</keyword>
<evidence type="ECO:0000256" key="8">
    <source>
        <dbReference type="ARBA" id="ARBA00022505"/>
    </source>
</evidence>
<name>A0A8C5MLY3_9ANUR</name>
<dbReference type="GO" id="GO:0030151">
    <property type="term" value="F:molybdenum ion binding"/>
    <property type="evidence" value="ECO:0007669"/>
    <property type="project" value="InterPro"/>
</dbReference>
<dbReference type="GO" id="GO:0020037">
    <property type="term" value="F:heme binding"/>
    <property type="evidence" value="ECO:0007669"/>
    <property type="project" value="InterPro"/>
</dbReference>
<evidence type="ECO:0000256" key="20">
    <source>
        <dbReference type="SAM" id="Phobius"/>
    </source>
</evidence>
<keyword evidence="20" id="KW-0812">Transmembrane</keyword>
<protein>
    <recommendedName>
        <fullName evidence="18">Sulfite oxidase, mitochondrial</fullName>
        <ecNumber evidence="7">1.8.3.1</ecNumber>
    </recommendedName>
</protein>
<dbReference type="PROSITE" id="PS00191">
    <property type="entry name" value="CYTOCHROME_B5_1"/>
    <property type="match status" value="1"/>
</dbReference>
<evidence type="ECO:0000256" key="11">
    <source>
        <dbReference type="ARBA" id="ARBA00022723"/>
    </source>
</evidence>
<comment type="catalytic activity">
    <reaction evidence="17">
        <text>sulfite + O2 + H2O = sulfate + H2O2</text>
        <dbReference type="Rhea" id="RHEA:24600"/>
        <dbReference type="ChEBI" id="CHEBI:15377"/>
        <dbReference type="ChEBI" id="CHEBI:15379"/>
        <dbReference type="ChEBI" id="CHEBI:16189"/>
        <dbReference type="ChEBI" id="CHEBI:16240"/>
        <dbReference type="ChEBI" id="CHEBI:17359"/>
        <dbReference type="EC" id="1.8.3.1"/>
    </reaction>
    <physiologicalReaction direction="left-to-right" evidence="17">
        <dbReference type="Rhea" id="RHEA:24601"/>
    </physiologicalReaction>
</comment>
<keyword evidence="14" id="KW-0408">Iron</keyword>
<comment type="subcellular location">
    <subcellularLocation>
        <location evidence="3">Mitochondrion intermembrane space</location>
    </subcellularLocation>
</comment>
<dbReference type="Proteomes" id="UP000694569">
    <property type="component" value="Unplaced"/>
</dbReference>
<comment type="pathway">
    <text evidence="5">Energy metabolism; sulfur metabolism.</text>
</comment>
<keyword evidence="9" id="KW-0597">Phosphoprotein</keyword>
<evidence type="ECO:0000313" key="22">
    <source>
        <dbReference type="Ensembl" id="ENSLLEP00000014933.1"/>
    </source>
</evidence>
<dbReference type="InterPro" id="IPR036374">
    <property type="entry name" value="OxRdtase_Mopterin-bd_sf"/>
</dbReference>
<dbReference type="GO" id="GO:0006790">
    <property type="term" value="P:sulfur compound metabolic process"/>
    <property type="evidence" value="ECO:0007669"/>
    <property type="project" value="UniProtKB-UniPathway"/>
</dbReference>
<dbReference type="Gene3D" id="3.90.420.10">
    <property type="entry name" value="Oxidoreductase, molybdopterin-binding domain"/>
    <property type="match status" value="1"/>
</dbReference>
<dbReference type="PANTHER" id="PTHR19372:SF7">
    <property type="entry name" value="SULFITE OXIDASE, MITOCHONDRIAL"/>
    <property type="match status" value="1"/>
</dbReference>
<dbReference type="SUPFAM" id="SSF56524">
    <property type="entry name" value="Oxidoreductase molybdopterin-binding domain"/>
    <property type="match status" value="1"/>
</dbReference>
<evidence type="ECO:0000256" key="10">
    <source>
        <dbReference type="ARBA" id="ARBA00022617"/>
    </source>
</evidence>
<keyword evidence="8" id="KW-0500">Molybdenum</keyword>
<dbReference type="OrthoDB" id="10051395at2759"/>
<organism evidence="22 23">
    <name type="scientific">Leptobrachium leishanense</name>
    <name type="common">Leishan spiny toad</name>
    <dbReference type="NCBI Taxonomy" id="445787"/>
    <lineage>
        <taxon>Eukaryota</taxon>
        <taxon>Metazoa</taxon>
        <taxon>Chordata</taxon>
        <taxon>Craniata</taxon>
        <taxon>Vertebrata</taxon>
        <taxon>Euteleostomi</taxon>
        <taxon>Amphibia</taxon>
        <taxon>Batrachia</taxon>
        <taxon>Anura</taxon>
        <taxon>Pelobatoidea</taxon>
        <taxon>Megophryidae</taxon>
        <taxon>Leptobrachium</taxon>
    </lineage>
</organism>
<keyword evidence="15" id="KW-0496">Mitochondrion</keyword>
<evidence type="ECO:0000256" key="16">
    <source>
        <dbReference type="ARBA" id="ARBA00033734"/>
    </source>
</evidence>
<feature type="region of interest" description="Disordered" evidence="19">
    <location>
        <begin position="172"/>
        <end position="191"/>
    </location>
</feature>
<evidence type="ECO:0000256" key="9">
    <source>
        <dbReference type="ARBA" id="ARBA00022553"/>
    </source>
</evidence>
<dbReference type="EC" id="1.8.3.1" evidence="7"/>
<proteinExistence type="predicted"/>
<dbReference type="Gene3D" id="2.60.40.650">
    <property type="match status" value="1"/>
</dbReference>
<dbReference type="CDD" id="cd02111">
    <property type="entry name" value="eukary_SO_Moco"/>
    <property type="match status" value="1"/>
</dbReference>
<keyword evidence="10" id="KW-0349">Heme</keyword>
<dbReference type="Pfam" id="PF00173">
    <property type="entry name" value="Cyt-b5"/>
    <property type="match status" value="1"/>
</dbReference>
<dbReference type="Pfam" id="PF00174">
    <property type="entry name" value="Oxidored_molyb"/>
    <property type="match status" value="1"/>
</dbReference>
<evidence type="ECO:0000256" key="14">
    <source>
        <dbReference type="ARBA" id="ARBA00023004"/>
    </source>
</evidence>
<comment type="cofactor">
    <cofactor evidence="2">
        <name>heme b</name>
        <dbReference type="ChEBI" id="CHEBI:60344"/>
    </cofactor>
</comment>
<evidence type="ECO:0000256" key="6">
    <source>
        <dbReference type="ARBA" id="ARBA00011738"/>
    </source>
</evidence>
<dbReference type="GO" id="GO:0008482">
    <property type="term" value="F:sulfite oxidase activity"/>
    <property type="evidence" value="ECO:0007669"/>
    <property type="project" value="UniProtKB-EC"/>
</dbReference>
<dbReference type="SUPFAM" id="SSF55856">
    <property type="entry name" value="Cytochrome b5-like heme/steroid binding domain"/>
    <property type="match status" value="1"/>
</dbReference>
<dbReference type="InterPro" id="IPR018506">
    <property type="entry name" value="Cyt_B5_heme-BS"/>
</dbReference>
<dbReference type="InterPro" id="IPR005066">
    <property type="entry name" value="MoCF_OxRdtse_dimer"/>
</dbReference>
<dbReference type="InterPro" id="IPR014756">
    <property type="entry name" value="Ig_E-set"/>
</dbReference>
<evidence type="ECO:0000256" key="13">
    <source>
        <dbReference type="ARBA" id="ARBA00023002"/>
    </source>
</evidence>
<dbReference type="InterPro" id="IPR000572">
    <property type="entry name" value="OxRdtase_Mopterin-bd_dom"/>
</dbReference>
<comment type="pathway">
    <text evidence="4">Sulfur metabolism.</text>
</comment>
<dbReference type="AlphaFoldDB" id="A0A8C5MLY3"/>
<keyword evidence="12" id="KW-0809">Transit peptide</keyword>
<keyword evidence="13" id="KW-0560">Oxidoreductase</keyword>
<evidence type="ECO:0000256" key="18">
    <source>
        <dbReference type="ARBA" id="ARBA00068461"/>
    </source>
</evidence>
<evidence type="ECO:0000256" key="7">
    <source>
        <dbReference type="ARBA" id="ARBA00012505"/>
    </source>
</evidence>
<dbReference type="GeneTree" id="ENSGT00390000003749"/>
<evidence type="ECO:0000259" key="21">
    <source>
        <dbReference type="PROSITE" id="PS50255"/>
    </source>
</evidence>
<keyword evidence="23" id="KW-1185">Reference proteome</keyword>
<evidence type="ECO:0000256" key="17">
    <source>
        <dbReference type="ARBA" id="ARBA00049078"/>
    </source>
</evidence>
<accession>A0A8C5MLY3</accession>
<dbReference type="GO" id="GO:0043546">
    <property type="term" value="F:molybdopterin cofactor binding"/>
    <property type="evidence" value="ECO:0007669"/>
    <property type="project" value="TreeGrafter"/>
</dbReference>
<feature type="domain" description="Cytochrome b5 heme-binding" evidence="21">
    <location>
        <begin position="94"/>
        <end position="172"/>
    </location>
</feature>
<dbReference type="UniPathway" id="UPA00096"/>
<dbReference type="InterPro" id="IPR001199">
    <property type="entry name" value="Cyt_B5-like_heme/steroid-bd"/>
</dbReference>
<comment type="cofactor">
    <cofactor evidence="1">
        <name>Mo-molybdopterin</name>
        <dbReference type="ChEBI" id="CHEBI:71302"/>
    </cofactor>
</comment>